<dbReference type="PANTHER" id="PTHR43877:SF6">
    <property type="entry name" value="GCN5-RELATED N-ACETYLTRANSFERASE"/>
    <property type="match status" value="1"/>
</dbReference>
<name>A0A2Z3JAM7_9DEIO</name>
<reference evidence="4 5" key="1">
    <citation type="submission" date="2018-05" db="EMBL/GenBank/DDBJ databases">
        <title>Complete Genome Sequence of Deinococcus sp. strain 17bor-2.</title>
        <authorList>
            <person name="Srinivasan S."/>
        </authorList>
    </citation>
    <scope>NUCLEOTIDE SEQUENCE [LARGE SCALE GENOMIC DNA]</scope>
    <source>
        <strain evidence="4 5">17bor-2</strain>
    </source>
</reference>
<dbReference type="InterPro" id="IPR000182">
    <property type="entry name" value="GNAT_dom"/>
</dbReference>
<evidence type="ECO:0000259" key="3">
    <source>
        <dbReference type="PROSITE" id="PS51186"/>
    </source>
</evidence>
<evidence type="ECO:0000256" key="1">
    <source>
        <dbReference type="ARBA" id="ARBA00022679"/>
    </source>
</evidence>
<dbReference type="RefSeq" id="WP_109824986.1">
    <property type="nucleotide sequence ID" value="NZ_CP029494.1"/>
</dbReference>
<dbReference type="EMBL" id="CP029494">
    <property type="protein sequence ID" value="AWN22163.1"/>
    <property type="molecule type" value="Genomic_DNA"/>
</dbReference>
<keyword evidence="5" id="KW-1185">Reference proteome</keyword>
<accession>A0A2Z3JAM7</accession>
<dbReference type="PANTHER" id="PTHR43877">
    <property type="entry name" value="AMINOALKYLPHOSPHONATE N-ACETYLTRANSFERASE-RELATED-RELATED"/>
    <property type="match status" value="1"/>
</dbReference>
<dbReference type="Pfam" id="PF00583">
    <property type="entry name" value="Acetyltransf_1"/>
    <property type="match status" value="2"/>
</dbReference>
<dbReference type="GO" id="GO:0016747">
    <property type="term" value="F:acyltransferase activity, transferring groups other than amino-acyl groups"/>
    <property type="evidence" value="ECO:0007669"/>
    <property type="project" value="InterPro"/>
</dbReference>
<protein>
    <recommendedName>
        <fullName evidence="3">N-acetyltransferase domain-containing protein</fullName>
    </recommendedName>
</protein>
<dbReference type="SUPFAM" id="SSF55729">
    <property type="entry name" value="Acyl-CoA N-acyltransferases (Nat)"/>
    <property type="match status" value="2"/>
</dbReference>
<dbReference type="PROSITE" id="PS51186">
    <property type="entry name" value="GNAT"/>
    <property type="match status" value="2"/>
</dbReference>
<dbReference type="InterPro" id="IPR050832">
    <property type="entry name" value="Bact_Acetyltransf"/>
</dbReference>
<dbReference type="InterPro" id="IPR016181">
    <property type="entry name" value="Acyl_CoA_acyltransferase"/>
</dbReference>
<feature type="domain" description="N-acetyltransferase" evidence="3">
    <location>
        <begin position="3"/>
        <end position="158"/>
    </location>
</feature>
<sequence>MTFTVRPFEPGDAAAAAQVYTLARPGNPATAEGLLHSDQMQRQAQAHAARWVACQGQQTLGVAEVLQPLGSAAAGAFWLELAVREEARGQGMGGALYRAAHADLQAWARTSPVTSVRVVLSETNPIALRFAFQRGYAEDVRYWDRALILEGWNGQRFGREVAGVAFSDLPSFQAAFPDWEAALHAAYQDARADLPRPAGEAYRPITREVFREWVLGDPDFLPQGLHLAHRGGDVLAYTSLQRAATPGDLIVGMTGTRRAERGQGLATALKVRSLLWAQADGHRRVLTTNDSRNLPMLAVNDRLGFGRQPARIGLVRAWPATSPSVAPL</sequence>
<proteinExistence type="predicted"/>
<dbReference type="Gene3D" id="3.40.630.30">
    <property type="match status" value="1"/>
</dbReference>
<gene>
    <name evidence="4" type="ORF">DKM44_02025</name>
</gene>
<dbReference type="KEGG" id="dez:DKM44_02025"/>
<evidence type="ECO:0000313" key="5">
    <source>
        <dbReference type="Proteomes" id="UP000245368"/>
    </source>
</evidence>
<feature type="domain" description="N-acetyltransferase" evidence="3">
    <location>
        <begin position="181"/>
        <end position="328"/>
    </location>
</feature>
<dbReference type="Proteomes" id="UP000245368">
    <property type="component" value="Chromosome"/>
</dbReference>
<organism evidence="4 5">
    <name type="scientific">Deinococcus irradiatisoli</name>
    <dbReference type="NCBI Taxonomy" id="2202254"/>
    <lineage>
        <taxon>Bacteria</taxon>
        <taxon>Thermotogati</taxon>
        <taxon>Deinococcota</taxon>
        <taxon>Deinococci</taxon>
        <taxon>Deinococcales</taxon>
        <taxon>Deinococcaceae</taxon>
        <taxon>Deinococcus</taxon>
    </lineage>
</organism>
<dbReference type="AlphaFoldDB" id="A0A2Z3JAM7"/>
<keyword evidence="1" id="KW-0808">Transferase</keyword>
<evidence type="ECO:0000256" key="2">
    <source>
        <dbReference type="ARBA" id="ARBA00023315"/>
    </source>
</evidence>
<keyword evidence="2" id="KW-0012">Acyltransferase</keyword>
<dbReference type="OrthoDB" id="4140682at2"/>
<evidence type="ECO:0000313" key="4">
    <source>
        <dbReference type="EMBL" id="AWN22163.1"/>
    </source>
</evidence>
<dbReference type="CDD" id="cd04301">
    <property type="entry name" value="NAT_SF"/>
    <property type="match status" value="1"/>
</dbReference>